<evidence type="ECO:0000313" key="1">
    <source>
        <dbReference type="EMBL" id="NKN33883.1"/>
    </source>
</evidence>
<reference evidence="1 2" key="1">
    <citation type="submission" date="2020-04" db="EMBL/GenBank/DDBJ databases">
        <title>Draft Whole-Genome sequence of Marichromatium bheemlicum DSM 18632, type strain.</title>
        <authorList>
            <person name="Kyndt J.A."/>
            <person name="Meyer T.E."/>
        </authorList>
    </citation>
    <scope>NUCLEOTIDE SEQUENCE [LARGE SCALE GENOMIC DNA]</scope>
    <source>
        <strain evidence="1 2">DSM 18632</strain>
    </source>
</reference>
<evidence type="ECO:0000313" key="2">
    <source>
        <dbReference type="Proteomes" id="UP000740754"/>
    </source>
</evidence>
<keyword evidence="2" id="KW-1185">Reference proteome</keyword>
<accession>A0ABX1I8K1</accession>
<dbReference type="EMBL" id="JAAXKX010000016">
    <property type="protein sequence ID" value="NKN33883.1"/>
    <property type="molecule type" value="Genomic_DNA"/>
</dbReference>
<name>A0ABX1I8K1_9GAMM</name>
<organism evidence="1 2">
    <name type="scientific">Marichromatium bheemlicum</name>
    <dbReference type="NCBI Taxonomy" id="365339"/>
    <lineage>
        <taxon>Bacteria</taxon>
        <taxon>Pseudomonadati</taxon>
        <taxon>Pseudomonadota</taxon>
        <taxon>Gammaproteobacteria</taxon>
        <taxon>Chromatiales</taxon>
        <taxon>Chromatiaceae</taxon>
        <taxon>Marichromatium</taxon>
    </lineage>
</organism>
<proteinExistence type="predicted"/>
<dbReference type="RefSeq" id="WP_168669898.1">
    <property type="nucleotide sequence ID" value="NZ_JAAXKX010000016.1"/>
</dbReference>
<gene>
    <name evidence="1" type="ORF">HF203_11690</name>
</gene>
<sequence>MLLSSLLLGGCGESSGPADAAQLRELHARMVQVRADVAAARLAEAHAGAAALQRLCPGLTPAQRLAVERLVVLVETEWRCVRRGRCG</sequence>
<protein>
    <recommendedName>
        <fullName evidence="3">Lipoprotein</fullName>
    </recommendedName>
</protein>
<comment type="caution">
    <text evidence="1">The sequence shown here is derived from an EMBL/GenBank/DDBJ whole genome shotgun (WGS) entry which is preliminary data.</text>
</comment>
<dbReference type="Proteomes" id="UP000740754">
    <property type="component" value="Unassembled WGS sequence"/>
</dbReference>
<evidence type="ECO:0008006" key="3">
    <source>
        <dbReference type="Google" id="ProtNLM"/>
    </source>
</evidence>